<dbReference type="EMBL" id="FWXZ01000009">
    <property type="protein sequence ID" value="SMC91674.1"/>
    <property type="molecule type" value="Genomic_DNA"/>
</dbReference>
<dbReference type="Proteomes" id="UP000192328">
    <property type="component" value="Unassembled WGS sequence"/>
</dbReference>
<accession>A0AC61PQL0</accession>
<evidence type="ECO:0000313" key="2">
    <source>
        <dbReference type="Proteomes" id="UP000192328"/>
    </source>
</evidence>
<name>A0AC61PQL0_9FIRM</name>
<comment type="caution">
    <text evidence="1">The sequence shown here is derived from an EMBL/GenBank/DDBJ whole genome shotgun (WGS) entry which is preliminary data.</text>
</comment>
<keyword evidence="2" id="KW-1185">Reference proteome</keyword>
<sequence>MHESKAQERIHEAVRDSLSWLDELPSRETEILEQTKKEAEPLITIYNGTCETRIEPAYTPAVNRNPSVRFRSLAAIAAVLVLLTGLWTIRLNRSDSLPLDTVTQPIGTEAAPGTPGQDSPKFPAAVSLQDENQSPSLDRIDLYVEEDLLWNKETGILAEGDNVDKSKGIPFQNTVYRQVARAGGSAEGKLEYRNGQGSLLFTDDISLQLDPEDTFSMDMPQKSFLLKASDGSFDYPLFDDRTADAYPTILLRNGGNDSMWTRVMDEVQHRLIERHTDARLLTQAWRPVNVYLNGEYWGIYNMRENVDAYTVCRYEQIPDDLADDITILYINGTPLQGQKKNFVSMREQIKNSDPAHNPEDLAYLEQEIDIDSFLDWLTVEMYFGNSDIGNGMVYRVPGGKWKCLIQDLDYGLFSSGFNSVESYLKEKGMGEVAIDNSIFLKILEVDKYRELFFTKLGSLFHSLTTEVMLAELDECVEWIEPSMQAHFDRWGPLNDKAIISELPTTSEGAWQYWQQRIKRLRKTMLKRPILLYGYIQEFFGMSDTEMAVYFPTDIPKELPDSAT</sequence>
<organism evidence="1 2">
    <name type="scientific">Aristaeella lactis</name>
    <dbReference type="NCBI Taxonomy" id="3046383"/>
    <lineage>
        <taxon>Bacteria</taxon>
        <taxon>Bacillati</taxon>
        <taxon>Bacillota</taxon>
        <taxon>Clostridia</taxon>
        <taxon>Eubacteriales</taxon>
        <taxon>Aristaeellaceae</taxon>
        <taxon>Aristaeella</taxon>
    </lineage>
</organism>
<evidence type="ECO:0000313" key="1">
    <source>
        <dbReference type="EMBL" id="SMC91674.1"/>
    </source>
</evidence>
<reference evidence="1" key="1">
    <citation type="submission" date="2017-04" db="EMBL/GenBank/DDBJ databases">
        <authorList>
            <person name="Varghese N."/>
            <person name="Submissions S."/>
        </authorList>
    </citation>
    <scope>NUCLEOTIDE SEQUENCE</scope>
    <source>
        <strain evidence="1">WTE2008</strain>
    </source>
</reference>
<protein>
    <submittedName>
        <fullName evidence="1">CotH protein</fullName>
    </submittedName>
</protein>
<proteinExistence type="predicted"/>
<gene>
    <name evidence="1" type="ORF">SAMN06297397_3136</name>
</gene>